<organism evidence="5 6">
    <name type="scientific">Fusarium torreyae</name>
    <dbReference type="NCBI Taxonomy" id="1237075"/>
    <lineage>
        <taxon>Eukaryota</taxon>
        <taxon>Fungi</taxon>
        <taxon>Dikarya</taxon>
        <taxon>Ascomycota</taxon>
        <taxon>Pezizomycotina</taxon>
        <taxon>Sordariomycetes</taxon>
        <taxon>Hypocreomycetidae</taxon>
        <taxon>Hypocreales</taxon>
        <taxon>Nectriaceae</taxon>
        <taxon>Fusarium</taxon>
    </lineage>
</organism>
<name>A0A9W8RLI3_9HYPO</name>
<evidence type="ECO:0000259" key="4">
    <source>
        <dbReference type="Pfam" id="PF24883"/>
    </source>
</evidence>
<gene>
    <name evidence="5" type="ORF">NW762_013052</name>
</gene>
<dbReference type="InterPro" id="IPR053137">
    <property type="entry name" value="NLR-like"/>
</dbReference>
<comment type="caution">
    <text evidence="5">The sequence shown here is derived from an EMBL/GenBank/DDBJ whole genome shotgun (WGS) entry which is preliminary data.</text>
</comment>
<dbReference type="SUPFAM" id="SSF52540">
    <property type="entry name" value="P-loop containing nucleoside triphosphate hydrolases"/>
    <property type="match status" value="1"/>
</dbReference>
<keyword evidence="6" id="KW-1185">Reference proteome</keyword>
<dbReference type="InterPro" id="IPR035994">
    <property type="entry name" value="Nucleoside_phosphorylase_sf"/>
</dbReference>
<evidence type="ECO:0000259" key="3">
    <source>
        <dbReference type="Pfam" id="PF01048"/>
    </source>
</evidence>
<feature type="compositionally biased region" description="Acidic residues" evidence="2">
    <location>
        <begin position="427"/>
        <end position="437"/>
    </location>
</feature>
<evidence type="ECO:0000313" key="6">
    <source>
        <dbReference type="Proteomes" id="UP001152049"/>
    </source>
</evidence>
<evidence type="ECO:0000256" key="1">
    <source>
        <dbReference type="ARBA" id="ARBA00022737"/>
    </source>
</evidence>
<reference evidence="5" key="1">
    <citation type="submission" date="2022-09" db="EMBL/GenBank/DDBJ databases">
        <title>Fusarium specimens isolated from Avocado Roots.</title>
        <authorList>
            <person name="Stajich J."/>
            <person name="Roper C."/>
            <person name="Heimlech-Rivalta G."/>
        </authorList>
    </citation>
    <scope>NUCLEOTIDE SEQUENCE</scope>
    <source>
        <strain evidence="5">CF00136</strain>
    </source>
</reference>
<feature type="compositionally biased region" description="Basic and acidic residues" evidence="2">
    <location>
        <begin position="410"/>
        <end position="426"/>
    </location>
</feature>
<evidence type="ECO:0008006" key="7">
    <source>
        <dbReference type="Google" id="ProtNLM"/>
    </source>
</evidence>
<dbReference type="SUPFAM" id="SSF53167">
    <property type="entry name" value="Purine and uridine phosphorylases"/>
    <property type="match status" value="1"/>
</dbReference>
<protein>
    <recommendedName>
        <fullName evidence="7">Nucleoside phosphorylase domain-containing protein</fullName>
    </recommendedName>
</protein>
<feature type="region of interest" description="Disordered" evidence="2">
    <location>
        <begin position="392"/>
        <end position="440"/>
    </location>
</feature>
<proteinExistence type="predicted"/>
<dbReference type="AlphaFoldDB" id="A0A9W8RLI3"/>
<dbReference type="InterPro" id="IPR027417">
    <property type="entry name" value="P-loop_NTPase"/>
</dbReference>
<dbReference type="PANTHER" id="PTHR46082">
    <property type="entry name" value="ATP/GTP-BINDING PROTEIN-RELATED"/>
    <property type="match status" value="1"/>
</dbReference>
<accession>A0A9W8RLI3</accession>
<evidence type="ECO:0000256" key="2">
    <source>
        <dbReference type="SAM" id="MobiDB-lite"/>
    </source>
</evidence>
<dbReference type="GO" id="GO:0003824">
    <property type="term" value="F:catalytic activity"/>
    <property type="evidence" value="ECO:0007669"/>
    <property type="project" value="InterPro"/>
</dbReference>
<dbReference type="Pfam" id="PF24883">
    <property type="entry name" value="NPHP3_N"/>
    <property type="match status" value="1"/>
</dbReference>
<feature type="domain" description="Nucleoside phosphorylase" evidence="3">
    <location>
        <begin position="16"/>
        <end position="338"/>
    </location>
</feature>
<dbReference type="OrthoDB" id="20872at2759"/>
<feature type="compositionally biased region" description="Acidic residues" evidence="2">
    <location>
        <begin position="392"/>
        <end position="409"/>
    </location>
</feature>
<dbReference type="PANTHER" id="PTHR46082:SF6">
    <property type="entry name" value="AAA+ ATPASE DOMAIN-CONTAINING PROTEIN-RELATED"/>
    <property type="match status" value="1"/>
</dbReference>
<dbReference type="Gene3D" id="3.40.50.300">
    <property type="entry name" value="P-loop containing nucleotide triphosphate hydrolases"/>
    <property type="match status" value="1"/>
</dbReference>
<dbReference type="Pfam" id="PF01048">
    <property type="entry name" value="PNP_UDP_1"/>
    <property type="match status" value="1"/>
</dbReference>
<dbReference type="Proteomes" id="UP001152049">
    <property type="component" value="Unassembled WGS sequence"/>
</dbReference>
<dbReference type="EMBL" id="JAOQAZ010000038">
    <property type="protein sequence ID" value="KAJ4247843.1"/>
    <property type="molecule type" value="Genomic_DNA"/>
</dbReference>
<dbReference type="GO" id="GO:0009116">
    <property type="term" value="P:nucleoside metabolic process"/>
    <property type="evidence" value="ECO:0007669"/>
    <property type="project" value="InterPro"/>
</dbReference>
<dbReference type="Gene3D" id="3.40.50.1580">
    <property type="entry name" value="Nucleoside phosphorylase domain"/>
    <property type="match status" value="1"/>
</dbReference>
<sequence length="815" mass="92142">MPPKRPPRPKTRDDFEIAIICALTLEADAVIALFDHHWDEDDQPSFGKTRGDPNAYSTGVMGRHNVVLAHLPGMGKVAAGNIAAFCRMSFPNINLALVAGICGGAPLYDKGQILLGDVIISTGVVQYDFGRQFPDKFEMKDTLSESLGRPNLEIRNLLAKLTTARQIDRLQTACGSYLDLLCHDTRRPVNYPGRANDNLFPADYRHKHQNSPVCITCASCHGDADPVCHEAIKAGCDALGCDLKQRLPRHAEAVDKPCPTVHFGTFASGDTVMKSGRDRDQLTLKNKVIGFEMESVGVWEVFPCVVIKSVCDYADSHKNKDWQSYAAASAAACTKAFLEYWDSAAQDLQAEAEAKKLQERLLESLRFPEMNERRNTIASETPSTFKWIFDESSEDSEDFDDSDDSDDYDDSRQHPYRPHGETSDKDSSDDDDDEEDSVPWRRERDWDSFEQWLASDQKIYWISGKPGSGKRTLMKFLLSNPKTLESLGRWREGTVILSHFFWKPGSAMQQSYKGFLCSIVCQLLAKDTNFFDLFRDMIGTTHRASPSDWDQRELCKVLYEYRQQSSQPVCVFIDALDEAAPGQDTLDLLQFVKALVSKNIKICVSSRPERLFQLQFEGHPHLRMHELTATDIEEYSETALRTSTMLKPKGINIRDLARQVATMADGIFLWAVLVTQSLIRGIYNGDSEDEIDERLNSSPKGLMNLYRDIMLRTSEDRPFYQRFMSMAINLSFVKSPYHNDLTVFDYMMVMDVELLDRYVVQGGQASEQELQTKTKVTKNLLEVACAGFLEVRGYESTQQKVSAFGSLAIYLKKNF</sequence>
<feature type="domain" description="Nephrocystin 3-like N-terminal" evidence="4">
    <location>
        <begin position="447"/>
        <end position="607"/>
    </location>
</feature>
<dbReference type="InterPro" id="IPR000845">
    <property type="entry name" value="Nucleoside_phosphorylase_d"/>
</dbReference>
<evidence type="ECO:0000313" key="5">
    <source>
        <dbReference type="EMBL" id="KAJ4247843.1"/>
    </source>
</evidence>
<dbReference type="InterPro" id="IPR056884">
    <property type="entry name" value="NPHP3-like_N"/>
</dbReference>
<keyword evidence="1" id="KW-0677">Repeat</keyword>